<evidence type="ECO:0000259" key="2">
    <source>
        <dbReference type="SMART" id="SM00899"/>
    </source>
</evidence>
<dbReference type="InterPro" id="IPR038157">
    <property type="entry name" value="FeoA_core_dom"/>
</dbReference>
<dbReference type="PANTHER" id="PTHR42954:SF1">
    <property type="entry name" value="FERROUS IRON TRANSPORTER FEOA DOMAIN-CONTAINING PROTEIN"/>
    <property type="match status" value="1"/>
</dbReference>
<gene>
    <name evidence="3" type="ORF">LV84_03430</name>
</gene>
<dbReference type="EMBL" id="QKZU01000015">
    <property type="protein sequence ID" value="PZX52424.1"/>
    <property type="molecule type" value="Genomic_DNA"/>
</dbReference>
<dbReference type="GO" id="GO:0046914">
    <property type="term" value="F:transition metal ion binding"/>
    <property type="evidence" value="ECO:0007669"/>
    <property type="project" value="InterPro"/>
</dbReference>
<dbReference type="InterPro" id="IPR007167">
    <property type="entry name" value="Fe-transptr_FeoA-like"/>
</dbReference>
<evidence type="ECO:0000313" key="3">
    <source>
        <dbReference type="EMBL" id="PZX52424.1"/>
    </source>
</evidence>
<dbReference type="Proteomes" id="UP000249115">
    <property type="component" value="Unassembled WGS sequence"/>
</dbReference>
<dbReference type="SMART" id="SM00899">
    <property type="entry name" value="FeoA"/>
    <property type="match status" value="1"/>
</dbReference>
<feature type="domain" description="Ferrous iron transporter FeoA-like" evidence="2">
    <location>
        <begin position="9"/>
        <end position="80"/>
    </location>
</feature>
<keyword evidence="1" id="KW-0408">Iron</keyword>
<reference evidence="3 4" key="1">
    <citation type="submission" date="2018-06" db="EMBL/GenBank/DDBJ databases">
        <title>Genomic Encyclopedia of Archaeal and Bacterial Type Strains, Phase II (KMG-II): from individual species to whole genera.</title>
        <authorList>
            <person name="Goeker M."/>
        </authorList>
    </citation>
    <scope>NUCLEOTIDE SEQUENCE [LARGE SCALE GENOMIC DNA]</scope>
    <source>
        <strain evidence="3 4">DSM 22686</strain>
    </source>
</reference>
<evidence type="ECO:0000256" key="1">
    <source>
        <dbReference type="ARBA" id="ARBA00023004"/>
    </source>
</evidence>
<dbReference type="InterPro" id="IPR052713">
    <property type="entry name" value="FeoA"/>
</dbReference>
<evidence type="ECO:0000313" key="4">
    <source>
        <dbReference type="Proteomes" id="UP000249115"/>
    </source>
</evidence>
<name>A0A2W7QVX1_9BACT</name>
<dbReference type="SUPFAM" id="SSF50037">
    <property type="entry name" value="C-terminal domain of transcriptional repressors"/>
    <property type="match status" value="1"/>
</dbReference>
<sequence>MANSNTMFTTADFIPVTRAAIIQEILDSPLKINLMELGFLPGKTITLHHSAPLGGPMAFKLDESILALRKTEASLIEVQLL</sequence>
<dbReference type="Gene3D" id="2.30.30.90">
    <property type="match status" value="1"/>
</dbReference>
<dbReference type="Pfam" id="PF04023">
    <property type="entry name" value="FeoA"/>
    <property type="match status" value="1"/>
</dbReference>
<dbReference type="AlphaFoldDB" id="A0A2W7QVX1"/>
<dbReference type="InterPro" id="IPR008988">
    <property type="entry name" value="Transcriptional_repressor_C"/>
</dbReference>
<proteinExistence type="predicted"/>
<comment type="caution">
    <text evidence="3">The sequence shown here is derived from an EMBL/GenBank/DDBJ whole genome shotgun (WGS) entry which is preliminary data.</text>
</comment>
<dbReference type="PANTHER" id="PTHR42954">
    <property type="entry name" value="FE(2+) TRANSPORT PROTEIN A"/>
    <property type="match status" value="1"/>
</dbReference>
<accession>A0A2W7QVX1</accession>
<organism evidence="3 4">
    <name type="scientific">Algoriphagus ratkowskyi</name>
    <dbReference type="NCBI Taxonomy" id="57028"/>
    <lineage>
        <taxon>Bacteria</taxon>
        <taxon>Pseudomonadati</taxon>
        <taxon>Bacteroidota</taxon>
        <taxon>Cytophagia</taxon>
        <taxon>Cytophagales</taxon>
        <taxon>Cyclobacteriaceae</taxon>
        <taxon>Algoriphagus</taxon>
    </lineage>
</organism>
<protein>
    <submittedName>
        <fullName evidence="3">Ferrous iron transport protein A</fullName>
    </submittedName>
</protein>